<feature type="coiled-coil region" evidence="1">
    <location>
        <begin position="297"/>
        <end position="384"/>
    </location>
</feature>
<reference evidence="3 4" key="1">
    <citation type="journal article" date="2015" name="PLoS Pathog.">
        <title>Leptomonas seymouri: Adaptations to the Dixenous Life Cycle Analyzed by Genome Sequencing, Transcriptome Profiling and Co-infection with Leishmania donovani.</title>
        <authorList>
            <person name="Kraeva N."/>
            <person name="Butenko A."/>
            <person name="Hlavacova J."/>
            <person name="Kostygov A."/>
            <person name="Myskova J."/>
            <person name="Grybchuk D."/>
            <person name="Lestinova T."/>
            <person name="Votypka J."/>
            <person name="Volf P."/>
            <person name="Opperdoes F."/>
            <person name="Flegontov P."/>
            <person name="Lukes J."/>
            <person name="Yurchenko V."/>
        </authorList>
    </citation>
    <scope>NUCLEOTIDE SEQUENCE [LARGE SCALE GENOMIC DNA]</scope>
    <source>
        <strain evidence="3 4">ATCC 30220</strain>
    </source>
</reference>
<gene>
    <name evidence="3" type="ORF">ABL78_4240</name>
</gene>
<dbReference type="EMBL" id="LJSK01000120">
    <property type="protein sequence ID" value="KPI86682.1"/>
    <property type="molecule type" value="Genomic_DNA"/>
</dbReference>
<dbReference type="OMA" id="TRQEEMW"/>
<keyword evidence="1" id="KW-0175">Coiled coil</keyword>
<sequence>MPRIQSRLHADELRSTRQALATAAEDIAALQQQVKQQQKALEEAEAQSKYLSEQLAQAHHDTHAAHAMLTQVPTHYEERERRLQDQVRRMELDIHTLEEMVQAARRREVSEAKGPCEECVQLRAELRRAQEEVQRCNAQVQANRESSHDSMPRSSCPQRRAPEVSAGVPKTFSLSALAAPSARSSYWQEQLLHTTQEAAACFGVVQCRTRDLRAALCSDSPDHEVDAPHASSGGTSATALEDSAERWRCQLQHLQGAFDEVVQADAKLISFLLLTAEQQSEETRRLHQQWSEAQQMVREVERVLEEAQVRVQEREQEAEMLRRECATLTDEQLRYKAQINAQLREMEANRATLQASEEDHKTNIETCNRQIEALTARLAQSTKLQQHATSYAHRLEAALQEQQHLLEGAVAAHSEQQKQQVRVAMEAQVAQFMAQLRRSAQQLQSSLARISSPPTAHANDVRPASFGTPLPKTAPSVSSPEPSPPGVLSAAGVSMSPSVTDVGMRSPSSVPYDNSISLADLTQPFSFGY</sequence>
<evidence type="ECO:0000256" key="1">
    <source>
        <dbReference type="SAM" id="Coils"/>
    </source>
</evidence>
<name>A0A0N1IKE8_LEPSE</name>
<accession>A0A0N1IKE8</accession>
<dbReference type="OrthoDB" id="267652at2759"/>
<keyword evidence="4" id="KW-1185">Reference proteome</keyword>
<feature type="region of interest" description="Disordered" evidence="2">
    <location>
        <begin position="445"/>
        <end position="515"/>
    </location>
</feature>
<evidence type="ECO:0000313" key="3">
    <source>
        <dbReference type="EMBL" id="KPI86682.1"/>
    </source>
</evidence>
<dbReference type="AlphaFoldDB" id="A0A0N1IKE8"/>
<comment type="caution">
    <text evidence="3">The sequence shown here is derived from an EMBL/GenBank/DDBJ whole genome shotgun (WGS) entry which is preliminary data.</text>
</comment>
<organism evidence="3 4">
    <name type="scientific">Leptomonas seymouri</name>
    <dbReference type="NCBI Taxonomy" id="5684"/>
    <lineage>
        <taxon>Eukaryota</taxon>
        <taxon>Discoba</taxon>
        <taxon>Euglenozoa</taxon>
        <taxon>Kinetoplastea</taxon>
        <taxon>Metakinetoplastina</taxon>
        <taxon>Trypanosomatida</taxon>
        <taxon>Trypanosomatidae</taxon>
        <taxon>Leishmaniinae</taxon>
        <taxon>Leptomonas</taxon>
    </lineage>
</organism>
<dbReference type="Proteomes" id="UP000038009">
    <property type="component" value="Unassembled WGS sequence"/>
</dbReference>
<evidence type="ECO:0000256" key="2">
    <source>
        <dbReference type="SAM" id="MobiDB-lite"/>
    </source>
</evidence>
<feature type="region of interest" description="Disordered" evidence="2">
    <location>
        <begin position="140"/>
        <end position="161"/>
    </location>
</feature>
<proteinExistence type="predicted"/>
<feature type="compositionally biased region" description="Polar residues" evidence="2">
    <location>
        <begin position="506"/>
        <end position="515"/>
    </location>
</feature>
<dbReference type="VEuPathDB" id="TriTrypDB:Lsey_0120_0070"/>
<evidence type="ECO:0000313" key="4">
    <source>
        <dbReference type="Proteomes" id="UP000038009"/>
    </source>
</evidence>
<protein>
    <submittedName>
        <fullName evidence="3">Uncharacterized protein</fullName>
    </submittedName>
</protein>